<evidence type="ECO:0000313" key="3">
    <source>
        <dbReference type="Proteomes" id="UP000232784"/>
    </source>
</evidence>
<dbReference type="Proteomes" id="UP000232784">
    <property type="component" value="Segment"/>
</dbReference>
<organism evidence="2 3">
    <name type="scientific">Heliothis zea nudivirus 1</name>
    <dbReference type="NCBI Taxonomy" id="3116536"/>
    <lineage>
        <taxon>Viruses</taxon>
        <taxon>Viruses incertae sedis</taxon>
        <taxon>Naldaviricetes</taxon>
        <taxon>Lefavirales</taxon>
        <taxon>Nudiviridae</taxon>
        <taxon>Betanudivirus</taxon>
        <taxon>Betanudivirus hezeae</taxon>
    </lineage>
</organism>
<accession>Q8JKL2</accession>
<reference evidence="2 3" key="1">
    <citation type="journal article" date="2002" name="J. Virol.">
        <title>Analysis of the complete genome sequence of the Hz-1 virus suggests that it is related to members of the Baculoviridae.</title>
        <authorList>
            <person name="Cheng C.H."/>
            <person name="Liu S.M."/>
            <person name="Chow T.Y."/>
            <person name="Hsiao Y.Y."/>
            <person name="Wang D.P."/>
            <person name="Huang J.J."/>
            <person name="Chen H.H."/>
        </authorList>
    </citation>
    <scope>NUCLEOTIDE SEQUENCE [LARGE SCALE GENOMIC DNA]</scope>
</reference>
<feature type="domain" description="Baculoviridae late expression factor 5 C-terminal" evidence="1">
    <location>
        <begin position="160"/>
        <end position="193"/>
    </location>
</feature>
<dbReference type="Pfam" id="PF11792">
    <property type="entry name" value="Baculo_LEF5_C"/>
    <property type="match status" value="1"/>
</dbReference>
<keyword evidence="3" id="KW-1185">Reference proteome</keyword>
<gene>
    <name evidence="2" type="primary">orf101</name>
</gene>
<name>Q8JKL2_9VIRU</name>
<proteinExistence type="predicted"/>
<dbReference type="InterPro" id="IPR021758">
    <property type="entry name" value="Baculo_LEF5_C"/>
</dbReference>
<sequence>MQSEQNQHNNPLNVYELEDHFSIDSNLLNSETINSSLYRLASLDAYRKYKTNFKIVNIRLSLNTSNSTVLYSFTTSDPSVVAIHESLQKERETNEISLPTERFKTRIEKEGSRVKFEKLCMTYRDPDTQRVYFRTHTGKVYDNHYSLGCFLEKRPDEIPTIDIDCDHVFKTIEQQTRSGDEEITVSNICIKCNADKKNLRSMPKLVKRDQLEVLAKLLNVLTDREFDYKESQTVTHLFSMA</sequence>
<evidence type="ECO:0000313" key="2">
    <source>
        <dbReference type="EMBL" id="AAN04395.1"/>
    </source>
</evidence>
<evidence type="ECO:0000259" key="1">
    <source>
        <dbReference type="Pfam" id="PF11792"/>
    </source>
</evidence>
<dbReference type="EMBL" id="AF451898">
    <property type="protein sequence ID" value="AAN04395.1"/>
    <property type="molecule type" value="Genomic_DNA"/>
</dbReference>
<dbReference type="KEGG" id="vg:955070"/>
<protein>
    <submittedName>
        <fullName evidence="2">Copine-like protein T2I1.10</fullName>
    </submittedName>
</protein>